<evidence type="ECO:0008006" key="4">
    <source>
        <dbReference type="Google" id="ProtNLM"/>
    </source>
</evidence>
<dbReference type="EMBL" id="LQBL01000005">
    <property type="protein sequence ID" value="KUG57469.1"/>
    <property type="molecule type" value="Genomic_DNA"/>
</dbReference>
<keyword evidence="3" id="KW-1185">Reference proteome</keyword>
<dbReference type="InterPro" id="IPR028037">
    <property type="entry name" value="Antitoxin_Rv0909/MT0933"/>
</dbReference>
<feature type="region of interest" description="Disordered" evidence="1">
    <location>
        <begin position="14"/>
        <end position="69"/>
    </location>
</feature>
<evidence type="ECO:0000313" key="3">
    <source>
        <dbReference type="Proteomes" id="UP000054837"/>
    </source>
</evidence>
<sequence length="69" mass="7559">MPFRKIAALGAAADAARRFARKNPEKTRSYLDKAAGFADRQTKGKYSSQIRSASDKARKAALGDDEQRA</sequence>
<evidence type="ECO:0000256" key="1">
    <source>
        <dbReference type="SAM" id="MobiDB-lite"/>
    </source>
</evidence>
<evidence type="ECO:0000313" key="2">
    <source>
        <dbReference type="EMBL" id="KUG57469.1"/>
    </source>
</evidence>
<organism evidence="2 3">
    <name type="scientific">Serinicoccus chungangensis</name>
    <dbReference type="NCBI Taxonomy" id="767452"/>
    <lineage>
        <taxon>Bacteria</taxon>
        <taxon>Bacillati</taxon>
        <taxon>Actinomycetota</taxon>
        <taxon>Actinomycetes</taxon>
        <taxon>Micrococcales</taxon>
        <taxon>Ornithinimicrobiaceae</taxon>
        <taxon>Serinicoccus</taxon>
    </lineage>
</organism>
<accession>A0A0W8IC02</accession>
<gene>
    <name evidence="2" type="ORF">AVL62_13695</name>
</gene>
<dbReference type="RefSeq" id="WP_058890304.1">
    <property type="nucleotide sequence ID" value="NZ_LQBL01000005.1"/>
</dbReference>
<dbReference type="OrthoDB" id="5125103at2"/>
<dbReference type="AlphaFoldDB" id="A0A0W8IC02"/>
<name>A0A0W8IC02_9MICO</name>
<dbReference type="STRING" id="767452.AVL62_13695"/>
<dbReference type="Pfam" id="PF14013">
    <property type="entry name" value="MT0933_antitox"/>
    <property type="match status" value="1"/>
</dbReference>
<comment type="caution">
    <text evidence="2">The sequence shown here is derived from an EMBL/GenBank/DDBJ whole genome shotgun (WGS) entry which is preliminary data.</text>
</comment>
<reference evidence="2 3" key="1">
    <citation type="submission" date="2015-12" db="EMBL/GenBank/DDBJ databases">
        <title>Serinicoccus chungangenesis strain CD08_5 genome sequencing and assembly.</title>
        <authorList>
            <person name="Chander A.M."/>
            <person name="Kaur G."/>
            <person name="Nair G.R."/>
            <person name="Dhawan D.K."/>
            <person name="Kochhar R.K."/>
            <person name="Mayilraj S."/>
            <person name="Bhadada S.K."/>
        </authorList>
    </citation>
    <scope>NUCLEOTIDE SEQUENCE [LARGE SCALE GENOMIC DNA]</scope>
    <source>
        <strain evidence="2 3">CD08_5</strain>
    </source>
</reference>
<dbReference type="Proteomes" id="UP000054837">
    <property type="component" value="Unassembled WGS sequence"/>
</dbReference>
<proteinExistence type="predicted"/>
<protein>
    <recommendedName>
        <fullName evidence="4">Antitoxin protein</fullName>
    </recommendedName>
</protein>
<feature type="compositionally biased region" description="Basic and acidic residues" evidence="1">
    <location>
        <begin position="22"/>
        <end position="31"/>
    </location>
</feature>
<feature type="compositionally biased region" description="Basic and acidic residues" evidence="1">
    <location>
        <begin position="53"/>
        <end position="69"/>
    </location>
</feature>